<dbReference type="AlphaFoldDB" id="A0A0A9GW41"/>
<reference evidence="2" key="1">
    <citation type="submission" date="2014-09" db="EMBL/GenBank/DDBJ databases">
        <authorList>
            <person name="Magalhaes I.L.F."/>
            <person name="Oliveira U."/>
            <person name="Santos F.R."/>
            <person name="Vidigal T.H.D.A."/>
            <person name="Brescovit A.D."/>
            <person name="Santos A.J."/>
        </authorList>
    </citation>
    <scope>NUCLEOTIDE SEQUENCE</scope>
    <source>
        <tissue evidence="2">Shoot tissue taken approximately 20 cm above the soil surface</tissue>
    </source>
</reference>
<evidence type="ECO:0000256" key="1">
    <source>
        <dbReference type="SAM" id="MobiDB-lite"/>
    </source>
</evidence>
<feature type="compositionally biased region" description="Polar residues" evidence="1">
    <location>
        <begin position="103"/>
        <end position="115"/>
    </location>
</feature>
<organism evidence="2">
    <name type="scientific">Arundo donax</name>
    <name type="common">Giant reed</name>
    <name type="synonym">Donax arundinaceus</name>
    <dbReference type="NCBI Taxonomy" id="35708"/>
    <lineage>
        <taxon>Eukaryota</taxon>
        <taxon>Viridiplantae</taxon>
        <taxon>Streptophyta</taxon>
        <taxon>Embryophyta</taxon>
        <taxon>Tracheophyta</taxon>
        <taxon>Spermatophyta</taxon>
        <taxon>Magnoliopsida</taxon>
        <taxon>Liliopsida</taxon>
        <taxon>Poales</taxon>
        <taxon>Poaceae</taxon>
        <taxon>PACMAD clade</taxon>
        <taxon>Arundinoideae</taxon>
        <taxon>Arundineae</taxon>
        <taxon>Arundo</taxon>
    </lineage>
</organism>
<protein>
    <submittedName>
        <fullName evidence="2">Uncharacterized protein</fullName>
    </submittedName>
</protein>
<dbReference type="EMBL" id="GBRH01173078">
    <property type="protein sequence ID" value="JAE24818.1"/>
    <property type="molecule type" value="Transcribed_RNA"/>
</dbReference>
<feature type="compositionally biased region" description="Polar residues" evidence="1">
    <location>
        <begin position="22"/>
        <end position="36"/>
    </location>
</feature>
<evidence type="ECO:0000313" key="2">
    <source>
        <dbReference type="EMBL" id="JAE24818.1"/>
    </source>
</evidence>
<reference evidence="2" key="2">
    <citation type="journal article" date="2015" name="Data Brief">
        <title>Shoot transcriptome of the giant reed, Arundo donax.</title>
        <authorList>
            <person name="Barrero R.A."/>
            <person name="Guerrero F.D."/>
            <person name="Moolhuijzen P."/>
            <person name="Goolsby J.A."/>
            <person name="Tidwell J."/>
            <person name="Bellgard S.E."/>
            <person name="Bellgard M.I."/>
        </authorList>
    </citation>
    <scope>NUCLEOTIDE SEQUENCE</scope>
    <source>
        <tissue evidence="2">Shoot tissue taken approximately 20 cm above the soil surface</tissue>
    </source>
</reference>
<feature type="region of interest" description="Disordered" evidence="1">
    <location>
        <begin position="1"/>
        <end position="50"/>
    </location>
</feature>
<feature type="region of interest" description="Disordered" evidence="1">
    <location>
        <begin position="87"/>
        <end position="125"/>
    </location>
</feature>
<accession>A0A0A9GW41</accession>
<proteinExistence type="predicted"/>
<feature type="compositionally biased region" description="Low complexity" evidence="1">
    <location>
        <begin position="92"/>
        <end position="102"/>
    </location>
</feature>
<name>A0A0A9GW41_ARUDO</name>
<sequence>MERSHRSTSRRSSATRSRRSSFTQPSAAEASGSSATPLPAVEKRRWRWRKRRRQLCGVRPGRAARGIRVCTSMATESQLAVPCRVTAHARRSSSSVPQISPSLAASDSGDTSMPSDPSAILRARP</sequence>